<protein>
    <submittedName>
        <fullName evidence="1">Uncharacterized protein</fullName>
    </submittedName>
</protein>
<gene>
    <name evidence="1" type="ORF">HaLaN_20744</name>
</gene>
<comment type="caution">
    <text evidence="1">The sequence shown here is derived from an EMBL/GenBank/DDBJ whole genome shotgun (WGS) entry which is preliminary data.</text>
</comment>
<evidence type="ECO:0000313" key="2">
    <source>
        <dbReference type="Proteomes" id="UP000485058"/>
    </source>
</evidence>
<organism evidence="1 2">
    <name type="scientific">Haematococcus lacustris</name>
    <name type="common">Green alga</name>
    <name type="synonym">Haematococcus pluvialis</name>
    <dbReference type="NCBI Taxonomy" id="44745"/>
    <lineage>
        <taxon>Eukaryota</taxon>
        <taxon>Viridiplantae</taxon>
        <taxon>Chlorophyta</taxon>
        <taxon>core chlorophytes</taxon>
        <taxon>Chlorophyceae</taxon>
        <taxon>CS clade</taxon>
        <taxon>Chlamydomonadales</taxon>
        <taxon>Haematococcaceae</taxon>
        <taxon>Haematococcus</taxon>
    </lineage>
</organism>
<proteinExistence type="predicted"/>
<evidence type="ECO:0000313" key="1">
    <source>
        <dbReference type="EMBL" id="GFH23171.1"/>
    </source>
</evidence>
<reference evidence="1 2" key="1">
    <citation type="submission" date="2020-02" db="EMBL/GenBank/DDBJ databases">
        <title>Draft genome sequence of Haematococcus lacustris strain NIES-144.</title>
        <authorList>
            <person name="Morimoto D."/>
            <person name="Nakagawa S."/>
            <person name="Yoshida T."/>
            <person name="Sawayama S."/>
        </authorList>
    </citation>
    <scope>NUCLEOTIDE SEQUENCE [LARGE SCALE GENOMIC DNA]</scope>
    <source>
        <strain evidence="1 2">NIES-144</strain>
    </source>
</reference>
<dbReference type="EMBL" id="BLLF01002207">
    <property type="protein sequence ID" value="GFH23171.1"/>
    <property type="molecule type" value="Genomic_DNA"/>
</dbReference>
<name>A0A699ZLS2_HAELA</name>
<sequence length="131" mass="14769">MRLKRWAWVSSQATGVLVTASSYYGINNPHSNTHAMKEAGVQRMDLTYAARDTVQPHGNVRPVWWVMDQEGCLGVHDGQVYVVAFELLDGHWLAMGASYMQFNQEGHEINTCKRRARRVARQEGLPGKGLL</sequence>
<accession>A0A699ZLS2</accession>
<keyword evidence="2" id="KW-1185">Reference proteome</keyword>
<dbReference type="AlphaFoldDB" id="A0A699ZLS2"/>
<dbReference type="Proteomes" id="UP000485058">
    <property type="component" value="Unassembled WGS sequence"/>
</dbReference>